<feature type="region of interest" description="Disordered" evidence="1">
    <location>
        <begin position="27"/>
        <end position="49"/>
    </location>
</feature>
<organism evidence="2 3">
    <name type="scientific">Tigriopus californicus</name>
    <name type="common">Marine copepod</name>
    <dbReference type="NCBI Taxonomy" id="6832"/>
    <lineage>
        <taxon>Eukaryota</taxon>
        <taxon>Metazoa</taxon>
        <taxon>Ecdysozoa</taxon>
        <taxon>Arthropoda</taxon>
        <taxon>Crustacea</taxon>
        <taxon>Multicrustacea</taxon>
        <taxon>Hexanauplia</taxon>
        <taxon>Copepoda</taxon>
        <taxon>Harpacticoida</taxon>
        <taxon>Harpacticidae</taxon>
        <taxon>Tigriopus</taxon>
    </lineage>
</organism>
<comment type="caution">
    <text evidence="2">The sequence shown here is derived from an EMBL/GenBank/DDBJ whole genome shotgun (WGS) entry which is preliminary data.</text>
</comment>
<evidence type="ECO:0000313" key="2">
    <source>
        <dbReference type="EMBL" id="TRY73749.1"/>
    </source>
</evidence>
<gene>
    <name evidence="2" type="ORF">TCAL_07757</name>
</gene>
<feature type="compositionally biased region" description="Polar residues" evidence="1">
    <location>
        <begin position="345"/>
        <end position="355"/>
    </location>
</feature>
<evidence type="ECO:0000313" key="3">
    <source>
        <dbReference type="Proteomes" id="UP000318571"/>
    </source>
</evidence>
<evidence type="ECO:0000256" key="1">
    <source>
        <dbReference type="SAM" id="MobiDB-lite"/>
    </source>
</evidence>
<sequence>MVLLHRFWAARPVQQFLACFARPNHARRRPAPPPSASARPSSASPSGSGWCLAPTARTCSSGSTDPPPPHATPSVAGCRRIWPWSAFLAVGINLIRQRWCGTSPGHAHPDSAAQHSTRGGVWEIDLVRGLCSLAIVQPGKKGWPGHPTGSAPPNGSLDSGCVLPLSGDGAARESKPSADPTESPPSPSTDEGWQSDDESIPRRPSPDLAQAEQDLWATGHRLLARLQGLQALAQLDQGHWSTGLALLTRAAQAGDAESQHNLGYVYEMGLGGVAVDLRQALDWYEAAASQDYPPSVYNVGVFYESGTIVPQDLNRAQILFQKAQALEQRSGSPPTTPDCDRYPQNLGSSSNSNYDDPTLNLAGDPRSIHLLARAYQYGLSGMPADVFFALELYREAAKRHYAPAQAAFQTLFAELDAKTSENKGLARPSSLSDIPDIPQSEFNQPGLAMPSSQSLTALNSLITEEESAIFLS</sequence>
<dbReference type="Pfam" id="PF08238">
    <property type="entry name" value="Sel1"/>
    <property type="match status" value="3"/>
</dbReference>
<feature type="region of interest" description="Disordered" evidence="1">
    <location>
        <begin position="326"/>
        <end position="359"/>
    </location>
</feature>
<dbReference type="STRING" id="6832.A0A553P7U9"/>
<proteinExistence type="predicted"/>
<dbReference type="SMART" id="SM00671">
    <property type="entry name" value="SEL1"/>
    <property type="match status" value="3"/>
</dbReference>
<dbReference type="PANTHER" id="PTHR45011">
    <property type="entry name" value="DAP3-BINDING CELL DEATH ENHANCER 1"/>
    <property type="match status" value="1"/>
</dbReference>
<dbReference type="EMBL" id="VCGU01000007">
    <property type="protein sequence ID" value="TRY73749.1"/>
    <property type="molecule type" value="Genomic_DNA"/>
</dbReference>
<feature type="region of interest" description="Disordered" evidence="1">
    <location>
        <begin position="142"/>
        <end position="206"/>
    </location>
</feature>
<dbReference type="AlphaFoldDB" id="A0A553P7U9"/>
<keyword evidence="3" id="KW-1185">Reference proteome</keyword>
<dbReference type="Gene3D" id="1.25.40.10">
    <property type="entry name" value="Tetratricopeptide repeat domain"/>
    <property type="match status" value="1"/>
</dbReference>
<protein>
    <submittedName>
        <fullName evidence="2">Uncharacterized protein</fullName>
    </submittedName>
</protein>
<dbReference type="InterPro" id="IPR011990">
    <property type="entry name" value="TPR-like_helical_dom_sf"/>
</dbReference>
<accession>A0A553P7U9</accession>
<dbReference type="InterPro" id="IPR006597">
    <property type="entry name" value="Sel1-like"/>
</dbReference>
<dbReference type="InterPro" id="IPR052748">
    <property type="entry name" value="ISR_Activator"/>
</dbReference>
<reference evidence="2 3" key="1">
    <citation type="journal article" date="2018" name="Nat. Ecol. Evol.">
        <title>Genomic signatures of mitonuclear coevolution across populations of Tigriopus californicus.</title>
        <authorList>
            <person name="Barreto F.S."/>
            <person name="Watson E.T."/>
            <person name="Lima T.G."/>
            <person name="Willett C.S."/>
            <person name="Edmands S."/>
            <person name="Li W."/>
            <person name="Burton R.S."/>
        </authorList>
    </citation>
    <scope>NUCLEOTIDE SEQUENCE [LARGE SCALE GENOMIC DNA]</scope>
    <source>
        <strain evidence="2 3">San Diego</strain>
    </source>
</reference>
<feature type="region of interest" description="Disordered" evidence="1">
    <location>
        <begin position="423"/>
        <end position="448"/>
    </location>
</feature>
<dbReference type="SUPFAM" id="SSF81901">
    <property type="entry name" value="HCP-like"/>
    <property type="match status" value="1"/>
</dbReference>
<name>A0A553P7U9_TIGCA</name>
<feature type="compositionally biased region" description="Low complexity" evidence="1">
    <location>
        <begin position="36"/>
        <end position="46"/>
    </location>
</feature>
<dbReference type="PANTHER" id="PTHR45011:SF1">
    <property type="entry name" value="DAP3-BINDING CELL DEATH ENHANCER 1"/>
    <property type="match status" value="1"/>
</dbReference>
<dbReference type="Proteomes" id="UP000318571">
    <property type="component" value="Chromosome 3"/>
</dbReference>